<sequence>MPTVYLVPAGHESADGAASGDYLLRPAGDGLYEVGKQDTACTWLGTLAASLLPALPSVEQPREAPEQQAVLTAVQGLESAEHLRGG</sequence>
<name>A0A6J4KRG4_9ACTN</name>
<evidence type="ECO:0000313" key="1">
    <source>
        <dbReference type="EMBL" id="CAA9312945.1"/>
    </source>
</evidence>
<dbReference type="AlphaFoldDB" id="A0A6J4KRG4"/>
<accession>A0A6J4KRG4</accession>
<organism evidence="1">
    <name type="scientific">uncultured Frankineae bacterium</name>
    <dbReference type="NCBI Taxonomy" id="437475"/>
    <lineage>
        <taxon>Bacteria</taxon>
        <taxon>Bacillati</taxon>
        <taxon>Actinomycetota</taxon>
        <taxon>Actinomycetes</taxon>
        <taxon>Frankiales</taxon>
        <taxon>environmental samples</taxon>
    </lineage>
</organism>
<reference evidence="1" key="1">
    <citation type="submission" date="2020-02" db="EMBL/GenBank/DDBJ databases">
        <authorList>
            <person name="Meier V. D."/>
        </authorList>
    </citation>
    <scope>NUCLEOTIDE SEQUENCE</scope>
    <source>
        <strain evidence="1">AVDCRST_MAG16</strain>
    </source>
</reference>
<dbReference type="EMBL" id="CADCUE010000023">
    <property type="protein sequence ID" value="CAA9312945.1"/>
    <property type="molecule type" value="Genomic_DNA"/>
</dbReference>
<gene>
    <name evidence="1" type="ORF">AVDCRST_MAG16-275</name>
</gene>
<proteinExistence type="predicted"/>
<protein>
    <submittedName>
        <fullName evidence="1">Uncharacterized protein</fullName>
    </submittedName>
</protein>